<gene>
    <name evidence="1" type="ORF">CORMATOL_00391</name>
</gene>
<evidence type="ECO:0000313" key="2">
    <source>
        <dbReference type="Proteomes" id="UP000006247"/>
    </source>
</evidence>
<evidence type="ECO:0000313" key="1">
    <source>
        <dbReference type="EMBL" id="EEG27982.1"/>
    </source>
</evidence>
<reference evidence="1 2" key="1">
    <citation type="submission" date="2009-01" db="EMBL/GenBank/DDBJ databases">
        <authorList>
            <person name="Fulton L."/>
            <person name="Clifton S."/>
            <person name="Chinwalla A.T."/>
            <person name="Mitreva M."/>
            <person name="Sodergren E."/>
            <person name="Weinstock G."/>
            <person name="Clifton S."/>
            <person name="Dooling D.J."/>
            <person name="Fulton B."/>
            <person name="Minx P."/>
            <person name="Pepin K.H."/>
            <person name="Johnson M."/>
            <person name="Bhonagiri V."/>
            <person name="Nash W.E."/>
            <person name="Mardis E.R."/>
            <person name="Wilson R.K."/>
        </authorList>
    </citation>
    <scope>NUCLEOTIDE SEQUENCE [LARGE SCALE GENOMIC DNA]</scope>
    <source>
        <strain evidence="1 2">ATCC 33806</strain>
    </source>
</reference>
<comment type="caution">
    <text evidence="1">The sequence shown here is derived from an EMBL/GenBank/DDBJ whole genome shotgun (WGS) entry which is preliminary data.</text>
</comment>
<dbReference type="Proteomes" id="UP000006247">
    <property type="component" value="Unassembled WGS sequence"/>
</dbReference>
<accession>C0E091</accession>
<protein>
    <submittedName>
        <fullName evidence="1">Uncharacterized protein</fullName>
    </submittedName>
</protein>
<dbReference type="EMBL" id="ACEB01000004">
    <property type="protein sequence ID" value="EEG27982.1"/>
    <property type="molecule type" value="Genomic_DNA"/>
</dbReference>
<organism evidence="1 2">
    <name type="scientific">Corynebacterium matruchotii ATCC 33806</name>
    <dbReference type="NCBI Taxonomy" id="566549"/>
    <lineage>
        <taxon>Bacteria</taxon>
        <taxon>Bacillati</taxon>
        <taxon>Actinomycetota</taxon>
        <taxon>Actinomycetes</taxon>
        <taxon>Mycobacteriales</taxon>
        <taxon>Corynebacteriaceae</taxon>
        <taxon>Corynebacterium</taxon>
    </lineage>
</organism>
<proteinExistence type="predicted"/>
<dbReference type="AlphaFoldDB" id="C0E091"/>
<sequence length="42" mass="5145">MHDDDPIGHWGQKSIKILPPYVRINRDFIHLKLVFREDYQPR</sequence>
<name>C0E091_9CORY</name>
<dbReference type="HOGENOM" id="CLU_3250162_0_0_11"/>